<sequence>MQLPTPCLPVVAPQLPSHRSLLSSVAPELPHEAHGICLPPCLSSLANLKERLFHFVVFLIVAFDKSLVVTMASSSLLPGLADNSPTFSMVSSSLLPPSLSAIE</sequence>
<evidence type="ECO:0000313" key="1">
    <source>
        <dbReference type="EMBL" id="BAJ89382.1"/>
    </source>
</evidence>
<dbReference type="AlphaFoldDB" id="F2D2R1"/>
<name>F2D2R1_HORVV</name>
<organism evidence="1">
    <name type="scientific">Hordeum vulgare subsp. vulgare</name>
    <name type="common">Domesticated barley</name>
    <dbReference type="NCBI Taxonomy" id="112509"/>
    <lineage>
        <taxon>Eukaryota</taxon>
        <taxon>Viridiplantae</taxon>
        <taxon>Streptophyta</taxon>
        <taxon>Embryophyta</taxon>
        <taxon>Tracheophyta</taxon>
        <taxon>Spermatophyta</taxon>
        <taxon>Magnoliopsida</taxon>
        <taxon>Liliopsida</taxon>
        <taxon>Poales</taxon>
        <taxon>Poaceae</taxon>
        <taxon>BOP clade</taxon>
        <taxon>Pooideae</taxon>
        <taxon>Triticodae</taxon>
        <taxon>Triticeae</taxon>
        <taxon>Hordeinae</taxon>
        <taxon>Hordeum</taxon>
    </lineage>
</organism>
<proteinExistence type="evidence at transcript level"/>
<accession>F2D2R1</accession>
<reference evidence="1" key="1">
    <citation type="journal article" date="2011" name="Plant Physiol.">
        <title>Comprehensive sequence analysis of 24,783 barley full-length cDNAs derived from 12 clone libraries.</title>
        <authorList>
            <person name="Matsumoto T."/>
            <person name="Tanaka T."/>
            <person name="Sakai H."/>
            <person name="Amano N."/>
            <person name="Kanamori H."/>
            <person name="Kurita K."/>
            <person name="Kikuta A."/>
            <person name="Kamiya K."/>
            <person name="Yamamoto M."/>
            <person name="Ikawa H."/>
            <person name="Fujii N."/>
            <person name="Hori K."/>
            <person name="Itoh T."/>
            <person name="Sato K."/>
        </authorList>
    </citation>
    <scope>NUCLEOTIDE SEQUENCE</scope>
</reference>
<dbReference type="EMBL" id="AK358168">
    <property type="protein sequence ID" value="BAJ89382.1"/>
    <property type="molecule type" value="mRNA"/>
</dbReference>
<protein>
    <submittedName>
        <fullName evidence="1">Predicted protein</fullName>
    </submittedName>
</protein>